<proteinExistence type="predicted"/>
<accession>A0A3A5HA20</accession>
<reference evidence="4" key="1">
    <citation type="submission" date="2018-09" db="EMBL/GenBank/DDBJ databases">
        <authorList>
            <person name="Zhu H."/>
        </authorList>
    </citation>
    <scope>NUCLEOTIDE SEQUENCE [LARGE SCALE GENOMIC DNA]</scope>
    <source>
        <strain evidence="4">K1W22B-1</strain>
    </source>
</reference>
<dbReference type="AlphaFoldDB" id="A0A3A5HA20"/>
<feature type="compositionally biased region" description="Polar residues" evidence="1">
    <location>
        <begin position="428"/>
        <end position="437"/>
    </location>
</feature>
<dbReference type="InterPro" id="IPR003870">
    <property type="entry name" value="DUF222"/>
</dbReference>
<feature type="region of interest" description="Disordered" evidence="1">
    <location>
        <begin position="412"/>
        <end position="453"/>
    </location>
</feature>
<evidence type="ECO:0000259" key="2">
    <source>
        <dbReference type="SMART" id="SM00507"/>
    </source>
</evidence>
<dbReference type="CDD" id="cd00085">
    <property type="entry name" value="HNHc"/>
    <property type="match status" value="1"/>
</dbReference>
<gene>
    <name evidence="3" type="ORF">D4739_15470</name>
</gene>
<dbReference type="Pfam" id="PF02720">
    <property type="entry name" value="DUF222"/>
    <property type="match status" value="1"/>
</dbReference>
<dbReference type="EMBL" id="QYRP01000002">
    <property type="protein sequence ID" value="RJS47473.1"/>
    <property type="molecule type" value="Genomic_DNA"/>
</dbReference>
<dbReference type="Proteomes" id="UP000276542">
    <property type="component" value="Unassembled WGS sequence"/>
</dbReference>
<evidence type="ECO:0000256" key="1">
    <source>
        <dbReference type="SAM" id="MobiDB-lite"/>
    </source>
</evidence>
<feature type="domain" description="HNH nuclease" evidence="2">
    <location>
        <begin position="356"/>
        <end position="406"/>
    </location>
</feature>
<sequence>MFEPSQARRGPAPAGPFGVPGGVPAGVPVGAAAVQSWTSALLSVSRALDDGERIDLLRALEELTCAAAGAQVMVTADFDASQRAEQAAQGVPVARQGRGVASQVALARRESPFRGRQHLGMAKVLPTEMPHTLTALRAGLITEDRAKVLLQETACLTLENRITIDRAIAGDPEALSDYSDKQLIADVHRLAYKLEPGSVIDRRAKAEADRRVTLRPAPDVMSQLSALLPVTQGVAVFAALSKEADRLRAAGDGRSRGQLMADLLVTRVTGAAPVTPGGPPVVPVAINLVVSDQTLLGGSDDPAHVDGFGQIPADLARQLAHDTLDAGLKVWLRRLYASPDGRLVAMDSRARLFPKLLAKLMIFRDRVCRTKWCGAPIRHLDHALDHDQGGPTSARNGQGLCEMCNHAKEAPNWRAGPSPHGPPEDQAIVTTTPTGHSYVSRPPRAPTPYDGAA</sequence>
<dbReference type="SMART" id="SM00507">
    <property type="entry name" value="HNHc"/>
    <property type="match status" value="1"/>
</dbReference>
<dbReference type="InterPro" id="IPR003615">
    <property type="entry name" value="HNH_nuc"/>
</dbReference>
<dbReference type="RefSeq" id="WP_120061437.1">
    <property type="nucleotide sequence ID" value="NZ_QYRP01000002.1"/>
</dbReference>
<evidence type="ECO:0000313" key="4">
    <source>
        <dbReference type="Proteomes" id="UP000276542"/>
    </source>
</evidence>
<keyword evidence="4" id="KW-1185">Reference proteome</keyword>
<evidence type="ECO:0000313" key="3">
    <source>
        <dbReference type="EMBL" id="RJS47473.1"/>
    </source>
</evidence>
<organism evidence="3 4">
    <name type="scientific">Nocardioides cavernaquae</name>
    <dbReference type="NCBI Taxonomy" id="2321396"/>
    <lineage>
        <taxon>Bacteria</taxon>
        <taxon>Bacillati</taxon>
        <taxon>Actinomycetota</taxon>
        <taxon>Actinomycetes</taxon>
        <taxon>Propionibacteriales</taxon>
        <taxon>Nocardioidaceae</taxon>
        <taxon>Nocardioides</taxon>
    </lineage>
</organism>
<name>A0A3A5HA20_9ACTN</name>
<protein>
    <submittedName>
        <fullName evidence="3">DUF222 domain-containing protein</fullName>
    </submittedName>
</protein>
<comment type="caution">
    <text evidence="3">The sequence shown here is derived from an EMBL/GenBank/DDBJ whole genome shotgun (WGS) entry which is preliminary data.</text>
</comment>
<dbReference type="OrthoDB" id="5241234at2"/>